<keyword evidence="3" id="KW-1185">Reference proteome</keyword>
<name>A0A1I2SXZ1_9BACI</name>
<dbReference type="AlphaFoldDB" id="A0A1I2SXZ1"/>
<dbReference type="Proteomes" id="UP000198897">
    <property type="component" value="Unassembled WGS sequence"/>
</dbReference>
<reference evidence="3" key="1">
    <citation type="submission" date="2016-10" db="EMBL/GenBank/DDBJ databases">
        <authorList>
            <person name="Varghese N."/>
            <person name="Submissions S."/>
        </authorList>
    </citation>
    <scope>NUCLEOTIDE SEQUENCE [LARGE SCALE GENOMIC DNA]</scope>
    <source>
        <strain evidence="3">FP5</strain>
    </source>
</reference>
<proteinExistence type="predicted"/>
<sequence length="55" mass="6172">MRTNIVLRILRLLGASALITCSFLQMQQSYDIVINITILGFVFCVITTIAIENNL</sequence>
<keyword evidence="1" id="KW-1133">Transmembrane helix</keyword>
<protein>
    <submittedName>
        <fullName evidence="2">Uncharacterized protein</fullName>
    </submittedName>
</protein>
<gene>
    <name evidence="2" type="ORF">SAMN05216353_15814</name>
</gene>
<feature type="transmembrane region" description="Helical" evidence="1">
    <location>
        <begin position="32"/>
        <end position="51"/>
    </location>
</feature>
<keyword evidence="1" id="KW-0472">Membrane</keyword>
<evidence type="ECO:0000313" key="2">
    <source>
        <dbReference type="EMBL" id="SFG57594.1"/>
    </source>
</evidence>
<keyword evidence="1" id="KW-0812">Transmembrane</keyword>
<accession>A0A1I2SXZ1</accession>
<evidence type="ECO:0000313" key="3">
    <source>
        <dbReference type="Proteomes" id="UP000198897"/>
    </source>
</evidence>
<dbReference type="RefSeq" id="WP_175477934.1">
    <property type="nucleotide sequence ID" value="NZ_FOOG01000058.1"/>
</dbReference>
<dbReference type="EMBL" id="FOOG01000058">
    <property type="protein sequence ID" value="SFG57594.1"/>
    <property type="molecule type" value="Genomic_DNA"/>
</dbReference>
<evidence type="ECO:0000256" key="1">
    <source>
        <dbReference type="SAM" id="Phobius"/>
    </source>
</evidence>
<organism evidence="2 3">
    <name type="scientific">Halobacillus alkaliphilus</name>
    <dbReference type="NCBI Taxonomy" id="396056"/>
    <lineage>
        <taxon>Bacteria</taxon>
        <taxon>Bacillati</taxon>
        <taxon>Bacillota</taxon>
        <taxon>Bacilli</taxon>
        <taxon>Bacillales</taxon>
        <taxon>Bacillaceae</taxon>
        <taxon>Halobacillus</taxon>
    </lineage>
</organism>